<gene>
    <name evidence="1" type="ORF">CAB17_12520</name>
</gene>
<protein>
    <recommendedName>
        <fullName evidence="3">Leucine-rich repeat-containing protein (Substrate of the Dot/Icm secretion system)</fullName>
    </recommendedName>
</protein>
<dbReference type="EMBL" id="CP025491">
    <property type="protein sequence ID" value="AUH72776.1"/>
    <property type="molecule type" value="Genomic_DNA"/>
</dbReference>
<dbReference type="SUPFAM" id="SSF52047">
    <property type="entry name" value="RNI-like"/>
    <property type="match status" value="1"/>
</dbReference>
<keyword evidence="2" id="KW-1185">Reference proteome</keyword>
<proteinExistence type="predicted"/>
<dbReference type="KEGG" id="lsh:CAB17_12520"/>
<dbReference type="RefSeq" id="WP_101900380.1">
    <property type="nucleotide sequence ID" value="NZ_CP025491.2"/>
</dbReference>
<accession>A0A2H5FMJ5</accession>
<evidence type="ECO:0000313" key="2">
    <source>
        <dbReference type="Proteomes" id="UP000234343"/>
    </source>
</evidence>
<dbReference type="InterPro" id="IPR032675">
    <property type="entry name" value="LRR_dom_sf"/>
</dbReference>
<reference evidence="1 2" key="1">
    <citation type="submission" date="2017-12" db="EMBL/GenBank/DDBJ databases">
        <title>Legionella sainthelensi LA01-117, whole genome sequence of a clinical isolate from New Zealand.</title>
        <authorList>
            <person name="Cree S.L."/>
            <person name="Slow S."/>
            <person name="Kennedy M.A."/>
            <person name="Murdoch D.R."/>
            <person name="Biggs P.J."/>
            <person name="Anderson T."/>
        </authorList>
    </citation>
    <scope>NUCLEOTIDE SEQUENCE [LARGE SCALE GENOMIC DNA]</scope>
    <source>
        <strain evidence="1 2">LA01-117</strain>
    </source>
</reference>
<sequence length="321" mass="35550">MIYHQILHLTNTTSEEFISIFNFIPKGVTHLDLRYNALAYRTNHELAAVFAAIEDSVIYLDLSENSILSNRAGAELALFFSFIPTNITHLNLQWNGLYQQTGTELALAFAGLPVGLAYLDLSNNFLGYMSSASLGEAFAAIPVGITHLNLSNSKLHLLTVTDLVQALQAIPSTVTCIDLSYNELFLNKTYAERDAILNALKPLEQNGRLLLSHNGEPSFARALLPLMSAIKQEIVSFDVASEILSFLLPEQAHLPSRSIIRNKIIKSVTANEGELLYASYRRHGGSFFKSISSPIEQLNNQINEKLNEAEVASLTLNYFCL</sequence>
<evidence type="ECO:0008006" key="3">
    <source>
        <dbReference type="Google" id="ProtNLM"/>
    </source>
</evidence>
<organism evidence="1 2">
    <name type="scientific">Legionella sainthelensi</name>
    <dbReference type="NCBI Taxonomy" id="28087"/>
    <lineage>
        <taxon>Bacteria</taxon>
        <taxon>Pseudomonadati</taxon>
        <taxon>Pseudomonadota</taxon>
        <taxon>Gammaproteobacteria</taxon>
        <taxon>Legionellales</taxon>
        <taxon>Legionellaceae</taxon>
        <taxon>Legionella</taxon>
    </lineage>
</organism>
<evidence type="ECO:0000313" key="1">
    <source>
        <dbReference type="EMBL" id="AUH72776.1"/>
    </source>
</evidence>
<name>A0A2H5FMJ5_9GAMM</name>
<dbReference type="Proteomes" id="UP000234343">
    <property type="component" value="Chromosome"/>
</dbReference>
<dbReference type="AlphaFoldDB" id="A0A2H5FMJ5"/>
<dbReference type="Gene3D" id="3.80.10.10">
    <property type="entry name" value="Ribonuclease Inhibitor"/>
    <property type="match status" value="1"/>
</dbReference>